<gene>
    <name evidence="1" type="ORF">GA0074695_3921</name>
</gene>
<dbReference type="Pfam" id="PF09965">
    <property type="entry name" value="DUF2199"/>
    <property type="match status" value="1"/>
</dbReference>
<protein>
    <recommendedName>
        <fullName evidence="3">DUF2199 domain-containing protein</fullName>
    </recommendedName>
</protein>
<evidence type="ECO:0000313" key="2">
    <source>
        <dbReference type="Proteomes" id="UP000198242"/>
    </source>
</evidence>
<dbReference type="EMBL" id="LT607411">
    <property type="protein sequence ID" value="SCF16525.1"/>
    <property type="molecule type" value="Genomic_DNA"/>
</dbReference>
<proteinExistence type="predicted"/>
<evidence type="ECO:0008006" key="3">
    <source>
        <dbReference type="Google" id="ProtNLM"/>
    </source>
</evidence>
<dbReference type="InterPro" id="IPR018697">
    <property type="entry name" value="DUF2199"/>
</dbReference>
<keyword evidence="2" id="KW-1185">Reference proteome</keyword>
<name>A0A1C4Y730_MICVI</name>
<reference evidence="2" key="1">
    <citation type="submission" date="2016-06" db="EMBL/GenBank/DDBJ databases">
        <authorList>
            <person name="Varghese N."/>
            <person name="Submissions Spin"/>
        </authorList>
    </citation>
    <scope>NUCLEOTIDE SEQUENCE [LARGE SCALE GENOMIC DNA]</scope>
    <source>
        <strain evidence="2">DSM 43909</strain>
    </source>
</reference>
<accession>A0A1C4Y730</accession>
<organism evidence="1 2">
    <name type="scientific">Micromonospora viridifaciens</name>
    <dbReference type="NCBI Taxonomy" id="1881"/>
    <lineage>
        <taxon>Bacteria</taxon>
        <taxon>Bacillati</taxon>
        <taxon>Actinomycetota</taxon>
        <taxon>Actinomycetes</taxon>
        <taxon>Micromonosporales</taxon>
        <taxon>Micromonosporaceae</taxon>
        <taxon>Micromonospora</taxon>
    </lineage>
</organism>
<dbReference type="AlphaFoldDB" id="A0A1C4Y730"/>
<dbReference type="Proteomes" id="UP000198242">
    <property type="component" value="Chromosome I"/>
</dbReference>
<sequence>MPPTRRVDVARSSPVRTGCRAVAVGPSSLSAWMPDHLPGCSCCGSPLDPVDLDIRSALPDPMLHLSPQQRATAWGDRNFQQADGVGAFIRCLMPVRLFGQGTVTYSVWLSVHPDQLRQAYEDWDTPAYAGLRLHGVVANAVKPWPELFGEKARAEVRDVNTLPYLVAEEGSLLSRVLTHEWDRDDVLSRIWHALPISVQQQVTKQWSVQRSAGLAPRIADGVMIFTGPGRTVHFEAFDLPVTTTVDAAVAQMLSRAPSQREGELLERDGEMLRQAFWTSAVLEGRQQYELYGYVAMPGAIACITCMYDDSQDLDWATTVWRSVRYHTR</sequence>
<evidence type="ECO:0000313" key="1">
    <source>
        <dbReference type="EMBL" id="SCF16525.1"/>
    </source>
</evidence>